<feature type="region of interest" description="Disordered" evidence="1">
    <location>
        <begin position="73"/>
        <end position="129"/>
    </location>
</feature>
<dbReference type="EMBL" id="DF846267">
    <property type="protein sequence ID" value="GAT50122.1"/>
    <property type="molecule type" value="Genomic_DNA"/>
</dbReference>
<dbReference type="Proteomes" id="UP000815677">
    <property type="component" value="Unassembled WGS sequence"/>
</dbReference>
<name>A0ABQ0LHZ2_MYCCL</name>
<evidence type="ECO:0000313" key="3">
    <source>
        <dbReference type="Proteomes" id="UP000815677"/>
    </source>
</evidence>
<proteinExistence type="predicted"/>
<evidence type="ECO:0000256" key="1">
    <source>
        <dbReference type="SAM" id="MobiDB-lite"/>
    </source>
</evidence>
<protein>
    <submittedName>
        <fullName evidence="2">Uncharacterized protein</fullName>
    </submittedName>
</protein>
<feature type="compositionally biased region" description="Low complexity" evidence="1">
    <location>
        <begin position="93"/>
        <end position="114"/>
    </location>
</feature>
<accession>A0ABQ0LHZ2</accession>
<gene>
    <name evidence="2" type="ORF">MCHLO_07397</name>
</gene>
<feature type="compositionally biased region" description="Gly residues" evidence="1">
    <location>
        <begin position="83"/>
        <end position="92"/>
    </location>
</feature>
<keyword evidence="3" id="KW-1185">Reference proteome</keyword>
<sequence length="455" mass="48956">MAASPRYSVCPTALTAQNVVTELDHAQKQKKAFNKANQKERAKYTNGFLEGVQGRIKECEDFQRALILGLVPPPNNDADSGNNGAGAAGGGVLPDPDSESSGSGSEPEDASGPPTKRVAKTQTTGRHKRIRTDDVYASVGARALNQFNAAWSVVSDDVLRGNTIDVASAEALKPICDAAECIADQVEMKAAELQVDFKHLDWPIAPTAVGQERREFTFGEIIALQGWLVEKLCLQPLVVTKFAPPPSPPPPPRDPRIRIDGKVVTLDCDKLGDARKEAKEYRETSENGIALVKQVLTNRGCNNQKCISCETSRGKAVNRRAAPSDGSEYLATCKCPVSTAALEFWMYKQTASDPDVPQRGSGTKASRLSFHPESLKMVGSAIKLASGLDVHGLLQSRVRRKAATALWAIEGLAEMAAQSESQYAASFPFLAQKLIETMKAWESEVKAAGGHLDDA</sequence>
<organism evidence="2 3">
    <name type="scientific">Mycena chlorophos</name>
    <name type="common">Agaric fungus</name>
    <name type="synonym">Agaricus chlorophos</name>
    <dbReference type="NCBI Taxonomy" id="658473"/>
    <lineage>
        <taxon>Eukaryota</taxon>
        <taxon>Fungi</taxon>
        <taxon>Dikarya</taxon>
        <taxon>Basidiomycota</taxon>
        <taxon>Agaricomycotina</taxon>
        <taxon>Agaricomycetes</taxon>
        <taxon>Agaricomycetidae</taxon>
        <taxon>Agaricales</taxon>
        <taxon>Marasmiineae</taxon>
        <taxon>Mycenaceae</taxon>
        <taxon>Mycena</taxon>
    </lineage>
</organism>
<reference evidence="2" key="1">
    <citation type="submission" date="2014-09" db="EMBL/GenBank/DDBJ databases">
        <title>Genome sequence of the luminous mushroom Mycena chlorophos for searching fungal bioluminescence genes.</title>
        <authorList>
            <person name="Tanaka Y."/>
            <person name="Kasuga D."/>
            <person name="Oba Y."/>
            <person name="Hase S."/>
            <person name="Sato K."/>
            <person name="Oba Y."/>
            <person name="Sakakibara Y."/>
        </authorList>
    </citation>
    <scope>NUCLEOTIDE SEQUENCE</scope>
</reference>
<evidence type="ECO:0000313" key="2">
    <source>
        <dbReference type="EMBL" id="GAT50122.1"/>
    </source>
</evidence>